<dbReference type="CDD" id="cd00637">
    <property type="entry name" value="7tm_classA_rhodopsin-like"/>
    <property type="match status" value="1"/>
</dbReference>
<dbReference type="PROSITE" id="PS50262">
    <property type="entry name" value="G_PROTEIN_RECEP_F1_2"/>
    <property type="match status" value="1"/>
</dbReference>
<evidence type="ECO:0000256" key="7">
    <source>
        <dbReference type="ARBA" id="ARBA00023170"/>
    </source>
</evidence>
<dbReference type="Proteomes" id="UP000663851">
    <property type="component" value="Unassembled WGS sequence"/>
</dbReference>
<evidence type="ECO:0000256" key="3">
    <source>
        <dbReference type="ARBA" id="ARBA00022692"/>
    </source>
</evidence>
<evidence type="ECO:0000259" key="10">
    <source>
        <dbReference type="PROSITE" id="PS50262"/>
    </source>
</evidence>
<organism evidence="11 12">
    <name type="scientific">Rotaria socialis</name>
    <dbReference type="NCBI Taxonomy" id="392032"/>
    <lineage>
        <taxon>Eukaryota</taxon>
        <taxon>Metazoa</taxon>
        <taxon>Spiralia</taxon>
        <taxon>Gnathifera</taxon>
        <taxon>Rotifera</taxon>
        <taxon>Eurotatoria</taxon>
        <taxon>Bdelloidea</taxon>
        <taxon>Philodinida</taxon>
        <taxon>Philodinidae</taxon>
        <taxon>Rotaria</taxon>
    </lineage>
</organism>
<dbReference type="Gene3D" id="1.20.1070.10">
    <property type="entry name" value="Rhodopsin 7-helix transmembrane proteins"/>
    <property type="match status" value="1"/>
</dbReference>
<dbReference type="PANTHER" id="PTHR24228:SF59">
    <property type="entry name" value="NEUROPEPTIDE RECEPTOR 15"/>
    <property type="match status" value="1"/>
</dbReference>
<dbReference type="GO" id="GO:0005886">
    <property type="term" value="C:plasma membrane"/>
    <property type="evidence" value="ECO:0007669"/>
    <property type="project" value="UniProtKB-SubCell"/>
</dbReference>
<dbReference type="InterPro" id="IPR000276">
    <property type="entry name" value="GPCR_Rhodpsn"/>
</dbReference>
<evidence type="ECO:0000256" key="1">
    <source>
        <dbReference type="ARBA" id="ARBA00004651"/>
    </source>
</evidence>
<evidence type="ECO:0000256" key="5">
    <source>
        <dbReference type="ARBA" id="ARBA00023040"/>
    </source>
</evidence>
<proteinExistence type="predicted"/>
<feature type="transmembrane region" description="Helical" evidence="9">
    <location>
        <begin position="153"/>
        <end position="173"/>
    </location>
</feature>
<keyword evidence="2" id="KW-1003">Cell membrane</keyword>
<dbReference type="SUPFAM" id="SSF81321">
    <property type="entry name" value="Family A G protein-coupled receptor-like"/>
    <property type="match status" value="1"/>
</dbReference>
<dbReference type="AlphaFoldDB" id="A0A820UPU7"/>
<feature type="transmembrane region" description="Helical" evidence="9">
    <location>
        <begin position="204"/>
        <end position="227"/>
    </location>
</feature>
<comment type="subcellular location">
    <subcellularLocation>
        <location evidence="1">Cell membrane</location>
        <topology evidence="1">Multi-pass membrane protein</topology>
    </subcellularLocation>
</comment>
<gene>
    <name evidence="11" type="ORF">HFQ381_LOCUS26836</name>
</gene>
<keyword evidence="4 9" id="KW-1133">Transmembrane helix</keyword>
<keyword evidence="7" id="KW-0675">Receptor</keyword>
<feature type="transmembrane region" description="Helical" evidence="9">
    <location>
        <begin position="38"/>
        <end position="60"/>
    </location>
</feature>
<evidence type="ECO:0000256" key="9">
    <source>
        <dbReference type="SAM" id="Phobius"/>
    </source>
</evidence>
<keyword evidence="8" id="KW-0807">Transducer</keyword>
<dbReference type="PROSITE" id="PS00237">
    <property type="entry name" value="G_PROTEIN_RECEP_F1_1"/>
    <property type="match status" value="1"/>
</dbReference>
<keyword evidence="3 9" id="KW-0812">Transmembrane</keyword>
<protein>
    <recommendedName>
        <fullName evidence="10">G-protein coupled receptors family 1 profile domain-containing protein</fullName>
    </recommendedName>
</protein>
<feature type="transmembrane region" description="Helical" evidence="9">
    <location>
        <begin position="248"/>
        <end position="272"/>
    </location>
</feature>
<feature type="transmembrane region" description="Helical" evidence="9">
    <location>
        <begin position="72"/>
        <end position="97"/>
    </location>
</feature>
<dbReference type="GO" id="GO:0004930">
    <property type="term" value="F:G protein-coupled receptor activity"/>
    <property type="evidence" value="ECO:0007669"/>
    <property type="project" value="UniProtKB-KW"/>
</dbReference>
<evidence type="ECO:0000256" key="6">
    <source>
        <dbReference type="ARBA" id="ARBA00023136"/>
    </source>
</evidence>
<name>A0A820UPU7_9BILA</name>
<evidence type="ECO:0000256" key="2">
    <source>
        <dbReference type="ARBA" id="ARBA00022475"/>
    </source>
</evidence>
<accession>A0A820UPU7</accession>
<evidence type="ECO:0000256" key="8">
    <source>
        <dbReference type="ARBA" id="ARBA00023224"/>
    </source>
</evidence>
<keyword evidence="5" id="KW-0297">G-protein coupled receptor</keyword>
<dbReference type="Pfam" id="PF00001">
    <property type="entry name" value="7tm_1"/>
    <property type="match status" value="1"/>
</dbReference>
<evidence type="ECO:0000313" key="12">
    <source>
        <dbReference type="Proteomes" id="UP000663851"/>
    </source>
</evidence>
<feature type="transmembrane region" description="Helical" evidence="9">
    <location>
        <begin position="180"/>
        <end position="198"/>
    </location>
</feature>
<evidence type="ECO:0000313" key="11">
    <source>
        <dbReference type="EMBL" id="CAF4488463.1"/>
    </source>
</evidence>
<comment type="caution">
    <text evidence="11">The sequence shown here is derived from an EMBL/GenBank/DDBJ whole genome shotgun (WGS) entry which is preliminary data.</text>
</comment>
<reference evidence="11" key="1">
    <citation type="submission" date="2021-02" db="EMBL/GenBank/DDBJ databases">
        <authorList>
            <person name="Nowell W R."/>
        </authorList>
    </citation>
    <scope>NUCLEOTIDE SEQUENCE</scope>
</reference>
<feature type="transmembrane region" description="Helical" evidence="9">
    <location>
        <begin position="284"/>
        <end position="305"/>
    </location>
</feature>
<sequence length="345" mass="39454">DFRKYSDLAIKMSSSLDNSSIAISAHILNWELSKKLTFWSLIILIFPSIIGSFLVFYGVIRKKEIRHRIKNQLVLLICVVHFVQAVFELPFTIIYLYHGTVPVASNVFCDYWQILITTLNMATLELNAHLSIERYLLIFHNAFIQRYSISLHYVPAFFLIIVALLFTFICIVSYPCKSTYDYNAVVCGVACFTLNPILGPIGWLIFYLVPLVIIVVSNLFLIIQVTLQKRRMLQTNVWKKNLGMTLQLFAVTGVLYVSWLPIILTSVINIIHLTPVLFELQANWLLLGLIYLAVLSSPLTATVAIPELKTEMYTMIRGWRRNITHDRIGPVTMTAQTVTNGTQQM</sequence>
<dbReference type="InterPro" id="IPR017452">
    <property type="entry name" value="GPCR_Rhodpsn_7TM"/>
</dbReference>
<feature type="non-terminal residue" evidence="11">
    <location>
        <position position="1"/>
    </location>
</feature>
<evidence type="ECO:0000256" key="4">
    <source>
        <dbReference type="ARBA" id="ARBA00022989"/>
    </source>
</evidence>
<dbReference type="EMBL" id="CAJOBO010003318">
    <property type="protein sequence ID" value="CAF4488463.1"/>
    <property type="molecule type" value="Genomic_DNA"/>
</dbReference>
<feature type="domain" description="G-protein coupled receptors family 1 profile" evidence="10">
    <location>
        <begin position="51"/>
        <end position="304"/>
    </location>
</feature>
<dbReference type="PANTHER" id="PTHR24228">
    <property type="entry name" value="B2 BRADYKININ RECEPTOR/ANGIOTENSIN II RECEPTOR"/>
    <property type="match status" value="1"/>
</dbReference>
<keyword evidence="6 9" id="KW-0472">Membrane</keyword>